<feature type="compositionally biased region" description="Low complexity" evidence="1">
    <location>
        <begin position="704"/>
        <end position="715"/>
    </location>
</feature>
<proteinExistence type="predicted"/>
<evidence type="ECO:0000313" key="3">
    <source>
        <dbReference type="Proteomes" id="UP000007264"/>
    </source>
</evidence>
<dbReference type="KEGG" id="csl:COCSUDRAFT_62714"/>
<dbReference type="AlphaFoldDB" id="I0Z0N8"/>
<dbReference type="GeneID" id="17042205"/>
<feature type="compositionally biased region" description="Polar residues" evidence="1">
    <location>
        <begin position="437"/>
        <end position="447"/>
    </location>
</feature>
<dbReference type="OrthoDB" id="10544243at2759"/>
<reference evidence="2 3" key="1">
    <citation type="journal article" date="2012" name="Genome Biol.">
        <title>The genome of the polar eukaryotic microalga coccomyxa subellipsoidea reveals traits of cold adaptation.</title>
        <authorList>
            <person name="Blanc G."/>
            <person name="Agarkova I."/>
            <person name="Grimwood J."/>
            <person name="Kuo A."/>
            <person name="Brueggeman A."/>
            <person name="Dunigan D."/>
            <person name="Gurnon J."/>
            <person name="Ladunga I."/>
            <person name="Lindquist E."/>
            <person name="Lucas S."/>
            <person name="Pangilinan J."/>
            <person name="Proschold T."/>
            <person name="Salamov A."/>
            <person name="Schmutz J."/>
            <person name="Weeks D."/>
            <person name="Yamada T."/>
            <person name="Claverie J.M."/>
            <person name="Grigoriev I."/>
            <person name="Van Etten J."/>
            <person name="Lomsadze A."/>
            <person name="Borodovsky M."/>
        </authorList>
    </citation>
    <scope>NUCLEOTIDE SEQUENCE [LARGE SCALE GENOMIC DNA]</scope>
    <source>
        <strain evidence="2 3">C-169</strain>
    </source>
</reference>
<evidence type="ECO:0000313" key="2">
    <source>
        <dbReference type="EMBL" id="EIE24207.1"/>
    </source>
</evidence>
<gene>
    <name evidence="2" type="ORF">COCSUDRAFT_62714</name>
</gene>
<accession>I0Z0N8</accession>
<dbReference type="EMBL" id="AGSI01000006">
    <property type="protein sequence ID" value="EIE24207.1"/>
    <property type="molecule type" value="Genomic_DNA"/>
</dbReference>
<feature type="compositionally biased region" description="Basic and acidic residues" evidence="1">
    <location>
        <begin position="238"/>
        <end position="247"/>
    </location>
</feature>
<organism evidence="2 3">
    <name type="scientific">Coccomyxa subellipsoidea (strain C-169)</name>
    <name type="common">Green microalga</name>
    <dbReference type="NCBI Taxonomy" id="574566"/>
    <lineage>
        <taxon>Eukaryota</taxon>
        <taxon>Viridiplantae</taxon>
        <taxon>Chlorophyta</taxon>
        <taxon>core chlorophytes</taxon>
        <taxon>Trebouxiophyceae</taxon>
        <taxon>Trebouxiophyceae incertae sedis</taxon>
        <taxon>Coccomyxaceae</taxon>
        <taxon>Coccomyxa</taxon>
        <taxon>Coccomyxa subellipsoidea</taxon>
    </lineage>
</organism>
<feature type="compositionally biased region" description="Low complexity" evidence="1">
    <location>
        <begin position="228"/>
        <end position="237"/>
    </location>
</feature>
<feature type="compositionally biased region" description="Low complexity" evidence="1">
    <location>
        <begin position="625"/>
        <end position="641"/>
    </location>
</feature>
<comment type="caution">
    <text evidence="2">The sequence shown here is derived from an EMBL/GenBank/DDBJ whole genome shotgun (WGS) entry which is preliminary data.</text>
</comment>
<evidence type="ECO:0000256" key="1">
    <source>
        <dbReference type="SAM" id="MobiDB-lite"/>
    </source>
</evidence>
<feature type="compositionally biased region" description="Low complexity" evidence="1">
    <location>
        <begin position="316"/>
        <end position="327"/>
    </location>
</feature>
<feature type="region of interest" description="Disordered" evidence="1">
    <location>
        <begin position="525"/>
        <end position="885"/>
    </location>
</feature>
<name>I0Z0N8_COCSC</name>
<feature type="compositionally biased region" description="Low complexity" evidence="1">
    <location>
        <begin position="771"/>
        <end position="791"/>
    </location>
</feature>
<feature type="region of interest" description="Disordered" evidence="1">
    <location>
        <begin position="316"/>
        <end position="360"/>
    </location>
</feature>
<keyword evidence="3" id="KW-1185">Reference proteome</keyword>
<dbReference type="Proteomes" id="UP000007264">
    <property type="component" value="Unassembled WGS sequence"/>
</dbReference>
<feature type="compositionally biased region" description="Basic and acidic residues" evidence="1">
    <location>
        <begin position="663"/>
        <end position="687"/>
    </location>
</feature>
<protein>
    <submittedName>
        <fullName evidence="2">Uncharacterized protein</fullName>
    </submittedName>
</protein>
<feature type="region of interest" description="Disordered" evidence="1">
    <location>
        <begin position="396"/>
        <end position="462"/>
    </location>
</feature>
<dbReference type="RefSeq" id="XP_005648751.1">
    <property type="nucleotide sequence ID" value="XM_005648694.1"/>
</dbReference>
<feature type="region of interest" description="Disordered" evidence="1">
    <location>
        <begin position="225"/>
        <end position="276"/>
    </location>
</feature>
<sequence length="910" mass="96147">MGLIMKRFTEQAGFEKHTSAVEELAGFMQEVARAALLLHVNEDDMLDQQDGLSALLIRPLLRSAAKTPAKHMASNAYVLVNAALMVFFEQAQSPSVAAVALDCLKHILGSMSMGQQRVLVAEAFLPMRKSVEILGADMKPAVVRSLITESLNCMLLKSDWHLRKEAADTIAALAASSQVFRKTANAWQLERSDGLAILAAEKSAILASLTDVKYDKIVHVRQRIDSNADAPAEPAADTEQRGEDLQPRRTGSAPGKAAVQQHRAPRKGDAPMAKPRRWVGASMDFGVQVYAPERPRAPSSKQEEEGMHGLVGAGTAAAGQTPADAPGHTQPQASRSGSAAGKTSGVEPDVCGSSSTANVDDCSAVDTKQLLEQLRTFHDLVSAAAGTVPQEYQTAYTGGHATPQRPPSRQPTTMADTPLYGAGTAPDETPQPVGHASMSTPAFTVQPSTPPTAAHSAGPWEGTPEARAVLQGQRALMAQLQRLLDNPGALQAPGASLKELQGSLLQATATLQHSRALHNIQGVLGDARRLETPPASRRQTQSDGEHLHGLPEETPNGAGPIGDTSTRQQDEQQPLEDFQQVVSSSHRMQSLLSDRLSSSKKSKEAPSDWSDMKPAPAAHSNGMHADGASSAARAARAALQRSSDDGGSAAGKEISSHQFHARTGMEEPGQRLHDRRSSWHQMTEPRADPLSAHSTQRRSRSTADEAACAAARSDAVQGASEETEALAGITREVNRLLRSPGKPPSRRWSVEHAAGGHTLPEESKQTTPVHASAAGRPGSASSASGKARPPRQAGSRTAPLSAGARGSPDMNVHCNPLFGAEDPPQAAAQEGNSASSKGGLGAQSGHDSADGRLMEQSSTSRAGDTRDRVLLLPDAQPKETQENGGKIAQLEALRLQVNRELDALVKLVDS</sequence>